<dbReference type="PANTHER" id="PTHR12069:SF0">
    <property type="entry name" value="DNA-DIRECTED RNA POLYMERASE III SUBUNIT RPC5"/>
    <property type="match status" value="1"/>
</dbReference>
<name>A0AAW1NU51_9CHLO</name>
<comment type="caution">
    <text evidence="1">The sequence shown here is derived from an EMBL/GenBank/DDBJ whole genome shotgun (WGS) entry which is preliminary data.</text>
</comment>
<proteinExistence type="predicted"/>
<evidence type="ECO:0000313" key="2">
    <source>
        <dbReference type="Proteomes" id="UP001465755"/>
    </source>
</evidence>
<dbReference type="AlphaFoldDB" id="A0AAW1NU51"/>
<dbReference type="EMBL" id="JALJOQ010000105">
    <property type="protein sequence ID" value="KAK9797751.1"/>
    <property type="molecule type" value="Genomic_DNA"/>
</dbReference>
<keyword evidence="2" id="KW-1185">Reference proteome</keyword>
<dbReference type="PANTHER" id="PTHR12069">
    <property type="entry name" value="DNA-DIRECTED RNA POLYMERASES III 80 KDA POLYPEPTIDE RNA POLYMERASE III SUBUNIT 5"/>
    <property type="match status" value="1"/>
</dbReference>
<protein>
    <recommendedName>
        <fullName evidence="3">DNA-directed RNA polymerase III subunit RPC5</fullName>
    </recommendedName>
</protein>
<evidence type="ECO:0000313" key="1">
    <source>
        <dbReference type="EMBL" id="KAK9797751.1"/>
    </source>
</evidence>
<accession>A0AAW1NU51</accession>
<sequence length="379" mass="41516">MASVQDRVVRELDVFVTTTANAEGHQAYLLQYPLRPAWRPYDLQPTDKVEMRVKAQRVKLKTKLDTAGPNYHADRDKERQAVDSMVLESAVATPPAPLAAAVIKGNQVVLLPIEASWQLRPSLEHLDEAPPQALKEPHAAEAEELTLVQARVHKRETDRQTEMRLKSWHHLKAEEAKEQWQPLDYISADRPAAMEMLKILSSTKRMQQAAAMSMQRMDYLEALLPGGQQESSAAPKSPAAVASLAATKALAAMFGEHSTASLATIRAWLQQSSQAGPAKAAAEAADDALHEAIAACGGITCIRGTYVLQASSPGQNQEYRSLLLDLLASQPCVKKAEILAAARKRNIDMSDSDYARQMMKVIKDLCAPSGSNWALRAGR</sequence>
<evidence type="ECO:0008006" key="3">
    <source>
        <dbReference type="Google" id="ProtNLM"/>
    </source>
</evidence>
<organism evidence="1 2">
    <name type="scientific">Symbiochloris irregularis</name>
    <dbReference type="NCBI Taxonomy" id="706552"/>
    <lineage>
        <taxon>Eukaryota</taxon>
        <taxon>Viridiplantae</taxon>
        <taxon>Chlorophyta</taxon>
        <taxon>core chlorophytes</taxon>
        <taxon>Trebouxiophyceae</taxon>
        <taxon>Trebouxiales</taxon>
        <taxon>Trebouxiaceae</taxon>
        <taxon>Symbiochloris</taxon>
    </lineage>
</organism>
<dbReference type="InterPro" id="IPR006886">
    <property type="entry name" value="RNA_pol_III_Rpc5"/>
</dbReference>
<reference evidence="1 2" key="1">
    <citation type="journal article" date="2024" name="Nat. Commun.">
        <title>Phylogenomics reveals the evolutionary origins of lichenization in chlorophyte algae.</title>
        <authorList>
            <person name="Puginier C."/>
            <person name="Libourel C."/>
            <person name="Otte J."/>
            <person name="Skaloud P."/>
            <person name="Haon M."/>
            <person name="Grisel S."/>
            <person name="Petersen M."/>
            <person name="Berrin J.G."/>
            <person name="Delaux P.M."/>
            <person name="Dal Grande F."/>
            <person name="Keller J."/>
        </authorList>
    </citation>
    <scope>NUCLEOTIDE SEQUENCE [LARGE SCALE GENOMIC DNA]</scope>
    <source>
        <strain evidence="1 2">SAG 2036</strain>
    </source>
</reference>
<dbReference type="GO" id="GO:0042797">
    <property type="term" value="P:tRNA transcription by RNA polymerase III"/>
    <property type="evidence" value="ECO:0007669"/>
    <property type="project" value="TreeGrafter"/>
</dbReference>
<dbReference type="GO" id="GO:0005666">
    <property type="term" value="C:RNA polymerase III complex"/>
    <property type="evidence" value="ECO:0007669"/>
    <property type="project" value="TreeGrafter"/>
</dbReference>
<dbReference type="Pfam" id="PF04801">
    <property type="entry name" value="RPC5"/>
    <property type="match status" value="1"/>
</dbReference>
<gene>
    <name evidence="1" type="ORF">WJX73_006495</name>
</gene>
<dbReference type="Proteomes" id="UP001465755">
    <property type="component" value="Unassembled WGS sequence"/>
</dbReference>